<keyword evidence="2" id="KW-1185">Reference proteome</keyword>
<evidence type="ECO:0000313" key="1">
    <source>
        <dbReference type="EMBL" id="TDE41214.1"/>
    </source>
</evidence>
<evidence type="ECO:0000313" key="2">
    <source>
        <dbReference type="Proteomes" id="UP000294662"/>
    </source>
</evidence>
<gene>
    <name evidence="1" type="ORF">E1B25_03205</name>
</gene>
<reference evidence="1 2" key="1">
    <citation type="submission" date="2019-03" db="EMBL/GenBank/DDBJ databases">
        <authorList>
            <person name="Zhang S."/>
        </authorList>
    </citation>
    <scope>NUCLEOTIDE SEQUENCE [LARGE SCALE GENOMIC DNA]</scope>
    <source>
        <strain evidence="1 2">S4J41</strain>
    </source>
</reference>
<accession>A0A4R5F194</accession>
<dbReference type="Proteomes" id="UP000294662">
    <property type="component" value="Unassembled WGS sequence"/>
</dbReference>
<dbReference type="EMBL" id="SMFP01000001">
    <property type="protein sequence ID" value="TDE41214.1"/>
    <property type="molecule type" value="Genomic_DNA"/>
</dbReference>
<sequence length="161" mass="17053">MPPAAPAGGACRSRGRRGCALITVTLVSVLLADLPCAGWAAAPITAQGTLPAQEMIPVPSGQTVRLHEVLLDDTPGALWGRFRFIAPQIGHAITPDDSAADMDHLCATVALPYLAQQGLSAARVVISLSDRVVPFGESAPDATQYFEAYRPEDDRCIWEGF</sequence>
<dbReference type="OrthoDB" id="7862028at2"/>
<dbReference type="Pfam" id="PF20107">
    <property type="entry name" value="DUF6497"/>
    <property type="match status" value="1"/>
</dbReference>
<protein>
    <recommendedName>
        <fullName evidence="3">Acetolactate synthase</fullName>
    </recommendedName>
</protein>
<evidence type="ECO:0008006" key="3">
    <source>
        <dbReference type="Google" id="ProtNLM"/>
    </source>
</evidence>
<comment type="caution">
    <text evidence="1">The sequence shown here is derived from an EMBL/GenBank/DDBJ whole genome shotgun (WGS) entry which is preliminary data.</text>
</comment>
<organism evidence="1 2">
    <name type="scientific">Antarcticimicrobium sediminis</name>
    <dbReference type="NCBI Taxonomy" id="2546227"/>
    <lineage>
        <taxon>Bacteria</taxon>
        <taxon>Pseudomonadati</taxon>
        <taxon>Pseudomonadota</taxon>
        <taxon>Alphaproteobacteria</taxon>
        <taxon>Rhodobacterales</taxon>
        <taxon>Paracoccaceae</taxon>
        <taxon>Antarcticimicrobium</taxon>
    </lineage>
</organism>
<dbReference type="AlphaFoldDB" id="A0A4R5F194"/>
<dbReference type="InterPro" id="IPR045467">
    <property type="entry name" value="DUF6497"/>
</dbReference>
<proteinExistence type="predicted"/>
<name>A0A4R5F194_9RHOB</name>
<dbReference type="RefSeq" id="WP_132827203.1">
    <property type="nucleotide sequence ID" value="NZ_SMFP01000001.1"/>
</dbReference>